<keyword evidence="13" id="KW-1185">Reference proteome</keyword>
<name>A0AAD6HNG1_9EURO</name>
<protein>
    <recommendedName>
        <fullName evidence="10">Guanine nucleotide-exchange factor SEC12</fullName>
    </recommendedName>
</protein>
<feature type="region of interest" description="Disordered" evidence="11">
    <location>
        <begin position="119"/>
        <end position="144"/>
    </location>
</feature>
<evidence type="ECO:0000256" key="7">
    <source>
        <dbReference type="ARBA" id="ARBA00022927"/>
    </source>
</evidence>
<keyword evidence="4 10" id="KW-0677">Repeat</keyword>
<reference evidence="12" key="2">
    <citation type="submission" date="2023-01" db="EMBL/GenBank/DDBJ databases">
        <authorList>
            <person name="Petersen C."/>
        </authorList>
    </citation>
    <scope>NUCLEOTIDE SEQUENCE</scope>
    <source>
        <strain evidence="12">IBT 17514</strain>
    </source>
</reference>
<comment type="caution">
    <text evidence="12">The sequence shown here is derived from an EMBL/GenBank/DDBJ whole genome shotgun (WGS) entry which is preliminary data.</text>
</comment>
<dbReference type="GO" id="GO:0003400">
    <property type="term" value="P:regulation of COPII vesicle coating"/>
    <property type="evidence" value="ECO:0007669"/>
    <property type="project" value="UniProtKB-UniRule"/>
</dbReference>
<organism evidence="12 13">
    <name type="scientific">Penicillium malachiteum</name>
    <dbReference type="NCBI Taxonomy" id="1324776"/>
    <lineage>
        <taxon>Eukaryota</taxon>
        <taxon>Fungi</taxon>
        <taxon>Dikarya</taxon>
        <taxon>Ascomycota</taxon>
        <taxon>Pezizomycotina</taxon>
        <taxon>Eurotiomycetes</taxon>
        <taxon>Eurotiomycetidae</taxon>
        <taxon>Eurotiales</taxon>
        <taxon>Aspergillaceae</taxon>
        <taxon>Penicillium</taxon>
    </lineage>
</organism>
<feature type="compositionally biased region" description="Basic and acidic residues" evidence="11">
    <location>
        <begin position="130"/>
        <end position="144"/>
    </location>
</feature>
<dbReference type="GO" id="GO:0015031">
    <property type="term" value="P:protein transport"/>
    <property type="evidence" value="ECO:0007669"/>
    <property type="project" value="UniProtKB-KW"/>
</dbReference>
<keyword evidence="1 10" id="KW-0813">Transport</keyword>
<dbReference type="Gene3D" id="2.130.10.10">
    <property type="entry name" value="YVTN repeat-like/Quinoprotein amine dehydrogenase"/>
    <property type="match status" value="1"/>
</dbReference>
<dbReference type="PANTHER" id="PTHR23284">
    <property type="entry name" value="PROLACTIN REGULATORY ELEMENT BINDING PROTEIN"/>
    <property type="match status" value="1"/>
</dbReference>
<comment type="function">
    <text evidence="10">Guanine nucleotide-exchange factor (GEF) required for the formation or budding of transport vesicles from the ER.</text>
</comment>
<evidence type="ECO:0000256" key="6">
    <source>
        <dbReference type="ARBA" id="ARBA00022892"/>
    </source>
</evidence>
<evidence type="ECO:0000256" key="8">
    <source>
        <dbReference type="ARBA" id="ARBA00022989"/>
    </source>
</evidence>
<dbReference type="FunFam" id="2.130.10.10:FF:001559">
    <property type="entry name" value="Uncharacterized protein"/>
    <property type="match status" value="1"/>
</dbReference>
<keyword evidence="7 10" id="KW-0653">Protein transport</keyword>
<evidence type="ECO:0000313" key="12">
    <source>
        <dbReference type="EMBL" id="KAJ5728043.1"/>
    </source>
</evidence>
<keyword evidence="5 10" id="KW-0256">Endoplasmic reticulum</keyword>
<reference evidence="12" key="1">
    <citation type="journal article" date="2023" name="IMA Fungus">
        <title>Comparative genomic study of the Penicillium genus elucidates a diverse pangenome and 15 lateral gene transfer events.</title>
        <authorList>
            <person name="Petersen C."/>
            <person name="Sorensen T."/>
            <person name="Nielsen M.R."/>
            <person name="Sondergaard T.E."/>
            <person name="Sorensen J.L."/>
            <person name="Fitzpatrick D.A."/>
            <person name="Frisvad J.C."/>
            <person name="Nielsen K.L."/>
        </authorList>
    </citation>
    <scope>NUCLEOTIDE SEQUENCE</scope>
    <source>
        <strain evidence="12">IBT 17514</strain>
    </source>
</reference>
<evidence type="ECO:0000256" key="5">
    <source>
        <dbReference type="ARBA" id="ARBA00022824"/>
    </source>
</evidence>
<dbReference type="GO" id="GO:0006888">
    <property type="term" value="P:endoplasmic reticulum to Golgi vesicle-mediated transport"/>
    <property type="evidence" value="ECO:0007669"/>
    <property type="project" value="UniProtKB-UniRule"/>
</dbReference>
<evidence type="ECO:0000313" key="13">
    <source>
        <dbReference type="Proteomes" id="UP001215712"/>
    </source>
</evidence>
<dbReference type="EMBL" id="JAQJAN010000005">
    <property type="protein sequence ID" value="KAJ5728043.1"/>
    <property type="molecule type" value="Genomic_DNA"/>
</dbReference>
<accession>A0AAD6HNG1</accession>
<gene>
    <name evidence="12" type="ORF">N7493_004373</name>
</gene>
<evidence type="ECO:0000256" key="11">
    <source>
        <dbReference type="SAM" id="MobiDB-lite"/>
    </source>
</evidence>
<sequence>MAPIVHTAKITLSCPVFSADFDPRDNGRLLVGGGGGEGRSGVGNKISLLDTSHRTEIKEVVELSLSRDEDSVTSLAAAPQPGDDEHSLVTFAGINSSVAEQKKNNNQHMRAFRFDAPRKVTTSTEVGSSEGKEEAETKDAKPTEEVIPGKAELMSRNSLFRFKSGAEAGEAYQRVMRLSPWKKPRLDEKGTPEPRVGAISTGLARSGEIVFFEATTSPSQSDVIGRIRLSGSEEAEDVDLISLEFDPDQTTNSRGKFRVAYTNGTDVMVGEISSSTRSNAAPDVHSVYTIPLPSSGARAARPKFRALRFLSPTAILLLQNASNRSGSELALLRLPKSKDAQAKIVRRRKLPRAVKIGLGLDVCALGTNPVGQQQTIIAASGSDQSISLFTVEYGPNRGYEKIQPYTTLRDVHPFSMTTLCFSAFIAPAHPITPDVPPQKVKLASTSMGNTVVVHTIPLSPFPAASRTPRYTLSLPGPSEACELLAYLAVLLCSFLAIIFAILVYLEIRGGTPPYLGAQNWLSDDMRKTWAVEYTTPEKGKGSYLDYILSPSRGNGEDPIDHTHFIPNHNKESVTVNEDALESLKDILDRVHKAGAAPADLETQAPQSLSVIVRCNEHGETAEQSVLIETSSSAQHEQLSAADQLRHWTDLSGADQAAWKRHLTDAGRWAASEGEAVLQGVLFSEACGQLRQFVGNELP</sequence>
<dbReference type="PANTHER" id="PTHR23284:SF0">
    <property type="entry name" value="PROLACTIN REGULATORY ELEMENT-BINDING PROTEIN"/>
    <property type="match status" value="1"/>
</dbReference>
<dbReference type="InterPro" id="IPR015943">
    <property type="entry name" value="WD40/YVTN_repeat-like_dom_sf"/>
</dbReference>
<evidence type="ECO:0000256" key="2">
    <source>
        <dbReference type="ARBA" id="ARBA00022574"/>
    </source>
</evidence>
<keyword evidence="8 10" id="KW-1133">Transmembrane helix</keyword>
<comment type="similarity">
    <text evidence="10">Belongs to the WD repeat SEC12 family.</text>
</comment>
<keyword evidence="2 10" id="KW-0853">WD repeat</keyword>
<dbReference type="GO" id="GO:0005789">
    <property type="term" value="C:endoplasmic reticulum membrane"/>
    <property type="evidence" value="ECO:0007669"/>
    <property type="project" value="UniProtKB-SubCell"/>
</dbReference>
<dbReference type="Proteomes" id="UP001215712">
    <property type="component" value="Unassembled WGS sequence"/>
</dbReference>
<feature type="transmembrane region" description="Helical" evidence="10">
    <location>
        <begin position="483"/>
        <end position="505"/>
    </location>
</feature>
<dbReference type="GO" id="GO:0000139">
    <property type="term" value="C:Golgi membrane"/>
    <property type="evidence" value="ECO:0007669"/>
    <property type="project" value="UniProtKB-SubCell"/>
</dbReference>
<keyword evidence="6" id="KW-0931">ER-Golgi transport</keyword>
<evidence type="ECO:0000256" key="1">
    <source>
        <dbReference type="ARBA" id="ARBA00022448"/>
    </source>
</evidence>
<dbReference type="GO" id="GO:0005085">
    <property type="term" value="F:guanyl-nucleotide exchange factor activity"/>
    <property type="evidence" value="ECO:0007669"/>
    <property type="project" value="InterPro"/>
</dbReference>
<evidence type="ECO:0000256" key="10">
    <source>
        <dbReference type="RuleBase" id="RU369019"/>
    </source>
</evidence>
<evidence type="ECO:0000256" key="3">
    <source>
        <dbReference type="ARBA" id="ARBA00022692"/>
    </source>
</evidence>
<comment type="subcellular location">
    <subcellularLocation>
        <location evidence="10">Endoplasmic reticulum membrane</location>
        <topology evidence="10">Single-pass type II membrane protein</topology>
    </subcellularLocation>
    <subcellularLocation>
        <location evidence="10">Golgi apparatus membrane</location>
        <topology evidence="10">Single-pass type II membrane protein</topology>
    </subcellularLocation>
</comment>
<dbReference type="AlphaFoldDB" id="A0AAD6HNG1"/>
<evidence type="ECO:0000256" key="4">
    <source>
        <dbReference type="ARBA" id="ARBA00022737"/>
    </source>
</evidence>
<dbReference type="InterPro" id="IPR045260">
    <property type="entry name" value="Sec12-like"/>
</dbReference>
<proteinExistence type="inferred from homology"/>
<evidence type="ECO:0000256" key="9">
    <source>
        <dbReference type="ARBA" id="ARBA00023136"/>
    </source>
</evidence>
<keyword evidence="9 10" id="KW-0472">Membrane</keyword>
<keyword evidence="3 10" id="KW-0812">Transmembrane</keyword>